<dbReference type="InterPro" id="IPR036612">
    <property type="entry name" value="KH_dom_type_1_sf"/>
</dbReference>
<gene>
    <name evidence="4" type="ORF">PEVE_00025355</name>
</gene>
<dbReference type="Gene3D" id="3.40.50.300">
    <property type="entry name" value="P-loop containing nucleotide triphosphate hydrolases"/>
    <property type="match status" value="1"/>
</dbReference>
<dbReference type="InterPro" id="IPR004087">
    <property type="entry name" value="KH_dom"/>
</dbReference>
<dbReference type="CDD" id="cd02393">
    <property type="entry name" value="KH-I_PNPase"/>
    <property type="match status" value="1"/>
</dbReference>
<dbReference type="SMART" id="SM00322">
    <property type="entry name" value="KH"/>
    <property type="match status" value="2"/>
</dbReference>
<dbReference type="EMBL" id="CALNXI010000341">
    <property type="protein sequence ID" value="CAH3025194.1"/>
    <property type="molecule type" value="Genomic_DNA"/>
</dbReference>
<evidence type="ECO:0000313" key="5">
    <source>
        <dbReference type="Proteomes" id="UP001159427"/>
    </source>
</evidence>
<organism evidence="4 5">
    <name type="scientific">Porites evermanni</name>
    <dbReference type="NCBI Taxonomy" id="104178"/>
    <lineage>
        <taxon>Eukaryota</taxon>
        <taxon>Metazoa</taxon>
        <taxon>Cnidaria</taxon>
        <taxon>Anthozoa</taxon>
        <taxon>Hexacorallia</taxon>
        <taxon>Scleractinia</taxon>
        <taxon>Fungiina</taxon>
        <taxon>Poritidae</taxon>
        <taxon>Porites</taxon>
    </lineage>
</organism>
<reference evidence="4 5" key="1">
    <citation type="submission" date="2022-05" db="EMBL/GenBank/DDBJ databases">
        <authorList>
            <consortium name="Genoscope - CEA"/>
            <person name="William W."/>
        </authorList>
    </citation>
    <scope>NUCLEOTIDE SEQUENCE [LARGE SCALE GENOMIC DNA]</scope>
</reference>
<dbReference type="Gene3D" id="1.10.10.10">
    <property type="entry name" value="Winged helix-like DNA-binding domain superfamily/Winged helix DNA-binding domain"/>
    <property type="match status" value="1"/>
</dbReference>
<feature type="non-terminal residue" evidence="4">
    <location>
        <position position="1"/>
    </location>
</feature>
<dbReference type="InterPro" id="IPR027417">
    <property type="entry name" value="P-loop_NTPase"/>
</dbReference>
<dbReference type="SUPFAM" id="SSF52540">
    <property type="entry name" value="P-loop containing nucleoside triphosphate hydrolases"/>
    <property type="match status" value="1"/>
</dbReference>
<comment type="caution">
    <text evidence="4">The sequence shown here is derived from an EMBL/GenBank/DDBJ whole genome shotgun (WGS) entry which is preliminary data.</text>
</comment>
<dbReference type="Proteomes" id="UP001159427">
    <property type="component" value="Unassembled WGS sequence"/>
</dbReference>
<dbReference type="Pfam" id="PF00013">
    <property type="entry name" value="KH_1"/>
    <property type="match status" value="2"/>
</dbReference>
<dbReference type="Pfam" id="PF16095">
    <property type="entry name" value="COR-A"/>
    <property type="match status" value="1"/>
</dbReference>
<proteinExistence type="predicted"/>
<dbReference type="PROSITE" id="PS50084">
    <property type="entry name" value="KH_TYPE_1"/>
    <property type="match status" value="2"/>
</dbReference>
<keyword evidence="2" id="KW-0694">RNA-binding</keyword>
<evidence type="ECO:0000313" key="4">
    <source>
        <dbReference type="EMBL" id="CAH3025194.1"/>
    </source>
</evidence>
<dbReference type="SUPFAM" id="SSF54791">
    <property type="entry name" value="Eukaryotic type KH-domain (KH-domain type I)"/>
    <property type="match status" value="2"/>
</dbReference>
<dbReference type="InterPro" id="IPR032171">
    <property type="entry name" value="COR-A"/>
</dbReference>
<feature type="domain" description="K Homology" evidence="3">
    <location>
        <begin position="69"/>
        <end position="133"/>
    </location>
</feature>
<dbReference type="Gene3D" id="1.10.533.10">
    <property type="entry name" value="Death Domain, Fas"/>
    <property type="match status" value="1"/>
</dbReference>
<keyword evidence="1" id="KW-0677">Repeat</keyword>
<evidence type="ECO:0000256" key="2">
    <source>
        <dbReference type="PROSITE-ProRule" id="PRU00117"/>
    </source>
</evidence>
<protein>
    <recommendedName>
        <fullName evidence="3">K Homology domain-containing protein</fullName>
    </recommendedName>
</protein>
<dbReference type="Gene3D" id="3.30.70.1390">
    <property type="entry name" value="ROC domain from the Parkinson's disease-associated leucine-rich repeat kinase 2"/>
    <property type="match status" value="1"/>
</dbReference>
<accession>A0ABN8MBI2</accession>
<dbReference type="PANTHER" id="PTHR47508">
    <property type="entry name" value="SAM DOMAIN-CONTAINING PROTEIN-RELATED"/>
    <property type="match status" value="1"/>
</dbReference>
<evidence type="ECO:0000256" key="1">
    <source>
        <dbReference type="ARBA" id="ARBA00022737"/>
    </source>
</evidence>
<dbReference type="Gene3D" id="3.30.1370.10">
    <property type="entry name" value="K Homology domain, type 1"/>
    <property type="match status" value="2"/>
</dbReference>
<dbReference type="InterPro" id="IPR036388">
    <property type="entry name" value="WH-like_DNA-bd_sf"/>
</dbReference>
<evidence type="ECO:0000259" key="3">
    <source>
        <dbReference type="SMART" id="SM00322"/>
    </source>
</evidence>
<dbReference type="InterPro" id="IPR011029">
    <property type="entry name" value="DEATH-like_dom_sf"/>
</dbReference>
<dbReference type="PANTHER" id="PTHR47508:SF1">
    <property type="entry name" value="NON-SPECIFIC SERINE_THREONINE PROTEIN KINASE"/>
    <property type="match status" value="1"/>
</dbReference>
<sequence>ETEFVEVRKDLKGYIIGKDGCSIKQIMKSSGALITSPRRNDGGFFVRGDAGQRKCAKRLILEKAVSAVSPTFELVEIPSECKGFVIGRGGENLRHISSKTGADLIRKDGNVYLASGTEEQRQHAKKCIIEIVAFARIRGVENEYTKFSCYIDEYNLPTPKLKFDEVLSNAPPGAHPTQYRLKPADQFKPQVRLFYSGYMVQLMKDVLASLCNIKNDKALETPKADMWCHFGKITIWEPEQVIFFTLYKSYTCQLIQTFCASPNSFHPRADCSLCNTTLKPLTTKIQCYTNIRDDQWSIEEATGKFRQHPWKRSFNLEGVNLNEITLKRYYRERFPEEIGYATRYDLTFLSPCWHQLRCKVWVANENTKQTLEDIPIPFSDVKNILGEIHFKDENTRSRCRGWLVLKSRKYLQADILFPGCEFDCRLHICGRTDSPQAIDYAPDERVRDALLAYLSGLTLIDEDFMGLHIPKADIPEGFHLIHKRCSKRTEYTSSVGFTIILSKEQAWNFGTDEIRQTTDVHVHYKDWDTLLSGGIWEPKAITEKLPEFLEFVKEAQAFLFHDKSKYNHMSDELIPPEILARGSSAVEAYKRALASGKTSDKRLPLMLIGQHRAGKTSLMKSLKGVCFDPHEGSTVGIDVDPSYFKVSTESWKTGTSNDDQNSDTATSCDYHTARYIVNSLETETKRAELFTAAEEGYYSDVNEGSTDSPSNVQLESREILGASRETLPYLGDPGPNVTPPLASTDENQEQVNLSTKNWPEFEEVAAITESFLCGHLDDNRDDIYSTFWDFAGQSVFYVTHPLFLTARAIYCLVNDLSLDPHGKAKPLKKQGVYGTMSESGSLKTNLDYLDFWMTSVTSLTSGEEHYFTSDALPKKLPAVFLVCTHADKPFGGQDPKELSLKIFGYLKGKPYGDHLCGVFFVDNTSLRVKTSHCPEVTRLRQEILKTAKELPHMKDSIPIKWLRFEKALQAVKKKGYKCISLETAKDIASEICKIHEEKEFTTLINYLHDLRCLIHFDHTTELNKIIVLNPQWLIDVFKKVITIKQFDAVDKKFLDSWLKLEKKGILDENLLAHVWGPLFNDKETCGTLIEIMEKFCLLCSWPSDATSNYKSYLVPSMLKSPPPKQIAELAASANLPSMYIKFESGLVPPGFFPRLILQLFHWGKDRLWRKENLRLFNNFARFFVTKDDYSVILVCNSSTVEIVIHGGNCNPEFNDDPSSKLSPTPHFYHDNAGINYCFLVRKQLGITLECMRKEFCWLKNMKYQMSVICPVCCKRGSVAYCETHQEEDCKEEQCLHFLSLTELYRSKEVVFCTRSALAKNTRIQVQQFAPWLPFKEQLVRCSKIFKRLKCHLIGNGEKAIAIPGGVLKALTTGSCDSEQVVCQLKQSLQSDQSSLEQPDCQTKQLIRCFARKAKLSNRVDVFKHLREMTLAGTTGPLLSEDLDVQEIPLSLLRNLTIALCGDNEWMIVAEKLGLTSQEIRYLDRRTRNPAEALFSYIANQRHLPAGEIYDILCDCGLPALADIL</sequence>
<name>A0ABN8MBI2_9CNID</name>
<dbReference type="InterPro" id="IPR004088">
    <property type="entry name" value="KH_dom_type_1"/>
</dbReference>
<keyword evidence="5" id="KW-1185">Reference proteome</keyword>
<dbReference type="SUPFAM" id="SSF47986">
    <property type="entry name" value="DEATH domain"/>
    <property type="match status" value="1"/>
</dbReference>
<feature type="domain" description="K Homology" evidence="3">
    <location>
        <begin position="1"/>
        <end position="65"/>
    </location>
</feature>